<dbReference type="Proteomes" id="UP000241421">
    <property type="component" value="Unassembled WGS sequence"/>
</dbReference>
<evidence type="ECO:0000259" key="2">
    <source>
        <dbReference type="SMART" id="SM00736"/>
    </source>
</evidence>
<feature type="region of interest" description="Disordered" evidence="1">
    <location>
        <begin position="192"/>
        <end position="212"/>
    </location>
</feature>
<dbReference type="SMART" id="SM00736">
    <property type="entry name" value="CADG"/>
    <property type="match status" value="1"/>
</dbReference>
<evidence type="ECO:0000313" key="4">
    <source>
        <dbReference type="Proteomes" id="UP000241421"/>
    </source>
</evidence>
<feature type="domain" description="Dystroglycan-type cadherin-like" evidence="2">
    <location>
        <begin position="75"/>
        <end position="166"/>
    </location>
</feature>
<dbReference type="Pfam" id="PF05345">
    <property type="entry name" value="He_PIG"/>
    <property type="match status" value="1"/>
</dbReference>
<name>A0A2U2HDI2_9BURK</name>
<dbReference type="EMBL" id="PXWF02000315">
    <property type="protein sequence ID" value="PWF41125.1"/>
    <property type="molecule type" value="Genomic_DNA"/>
</dbReference>
<dbReference type="SUPFAM" id="SSF49313">
    <property type="entry name" value="Cadherin-like"/>
    <property type="match status" value="1"/>
</dbReference>
<dbReference type="GO" id="GO:0016020">
    <property type="term" value="C:membrane"/>
    <property type="evidence" value="ECO:0007669"/>
    <property type="project" value="InterPro"/>
</dbReference>
<dbReference type="Gene3D" id="2.60.40.10">
    <property type="entry name" value="Immunoglobulins"/>
    <property type="match status" value="1"/>
</dbReference>
<organism evidence="3 4">
    <name type="scientific">Massilia glaciei</name>
    <dbReference type="NCBI Taxonomy" id="1524097"/>
    <lineage>
        <taxon>Bacteria</taxon>
        <taxon>Pseudomonadati</taxon>
        <taxon>Pseudomonadota</taxon>
        <taxon>Betaproteobacteria</taxon>
        <taxon>Burkholderiales</taxon>
        <taxon>Oxalobacteraceae</taxon>
        <taxon>Telluria group</taxon>
        <taxon>Massilia</taxon>
    </lineage>
</organism>
<proteinExistence type="predicted"/>
<feature type="compositionally biased region" description="Low complexity" evidence="1">
    <location>
        <begin position="200"/>
        <end position="209"/>
    </location>
</feature>
<accession>A0A2U2HDI2</accession>
<sequence>PLDPLPHAPHNGTGFSDPFARSDENDLARSGDDGIAPISLAIEGTLSGSPLGATIDAAVGRAIDGANESGAFRLYYDDAASAGSVVFTLPRNIFGGRELVSLRATLPGGQPLPLWLHFDAASRTFSGEAPVGALSFITIELVAVDTDGNELRATLTLGGEPAAAGPPPQKQSGLSGLDLLKALGLKGLERGDQALPEAPPRAADGPAPARHLSEQLQRQAQRFARGSDATMRHLEQIEQKNIVRPHA</sequence>
<dbReference type="InterPro" id="IPR006644">
    <property type="entry name" value="Cadg"/>
</dbReference>
<dbReference type="InterPro" id="IPR015919">
    <property type="entry name" value="Cadherin-like_sf"/>
</dbReference>
<evidence type="ECO:0000256" key="1">
    <source>
        <dbReference type="SAM" id="MobiDB-lite"/>
    </source>
</evidence>
<dbReference type="GO" id="GO:0005509">
    <property type="term" value="F:calcium ion binding"/>
    <property type="evidence" value="ECO:0007669"/>
    <property type="project" value="InterPro"/>
</dbReference>
<feature type="non-terminal residue" evidence="3">
    <location>
        <position position="1"/>
    </location>
</feature>
<evidence type="ECO:0000313" key="3">
    <source>
        <dbReference type="EMBL" id="PWF41125.1"/>
    </source>
</evidence>
<dbReference type="RefSeq" id="WP_181373349.1">
    <property type="nucleotide sequence ID" value="NZ_PXWF02000315.1"/>
</dbReference>
<protein>
    <recommendedName>
        <fullName evidence="2">Dystroglycan-type cadherin-like domain-containing protein</fullName>
    </recommendedName>
</protein>
<comment type="caution">
    <text evidence="3">The sequence shown here is derived from an EMBL/GenBank/DDBJ whole genome shotgun (WGS) entry which is preliminary data.</text>
</comment>
<reference evidence="3 4" key="1">
    <citation type="submission" date="2018-04" db="EMBL/GenBank/DDBJ databases">
        <title>Massilia violaceinigra sp. nov., a novel purple-pigmented bacterium isolated from Tianshan glacier, Xinjiang, China.</title>
        <authorList>
            <person name="Wang H."/>
        </authorList>
    </citation>
    <scope>NUCLEOTIDE SEQUENCE [LARGE SCALE GENOMIC DNA]</scope>
    <source>
        <strain evidence="3 4">B448-2</strain>
    </source>
</reference>
<dbReference type="AlphaFoldDB" id="A0A2U2HDI2"/>
<gene>
    <name evidence="3" type="ORF">C7C56_025320</name>
</gene>
<dbReference type="InterPro" id="IPR013783">
    <property type="entry name" value="Ig-like_fold"/>
</dbReference>
<feature type="region of interest" description="Disordered" evidence="1">
    <location>
        <begin position="1"/>
        <end position="28"/>
    </location>
</feature>
<keyword evidence="4" id="KW-1185">Reference proteome</keyword>